<keyword evidence="3" id="KW-0804">Transcription</keyword>
<evidence type="ECO:0000256" key="2">
    <source>
        <dbReference type="ARBA" id="ARBA00023125"/>
    </source>
</evidence>
<gene>
    <name evidence="5" type="ORF">ACFQDL_00850</name>
</gene>
<keyword evidence="1" id="KW-0805">Transcription regulation</keyword>
<evidence type="ECO:0000256" key="3">
    <source>
        <dbReference type="ARBA" id="ARBA00023163"/>
    </source>
</evidence>
<name>A0ABW1ZUB0_9GAMM</name>
<evidence type="ECO:0000313" key="5">
    <source>
        <dbReference type="EMBL" id="MFC6668823.1"/>
    </source>
</evidence>
<evidence type="ECO:0000313" key="6">
    <source>
        <dbReference type="Proteomes" id="UP001596422"/>
    </source>
</evidence>
<keyword evidence="6" id="KW-1185">Reference proteome</keyword>
<dbReference type="PANTHER" id="PTHR46796:SF2">
    <property type="entry name" value="TRANSCRIPTIONAL REGULATORY PROTEIN"/>
    <property type="match status" value="1"/>
</dbReference>
<dbReference type="PROSITE" id="PS01124">
    <property type="entry name" value="HTH_ARAC_FAMILY_2"/>
    <property type="match status" value="1"/>
</dbReference>
<dbReference type="Proteomes" id="UP001596422">
    <property type="component" value="Unassembled WGS sequence"/>
</dbReference>
<dbReference type="SUPFAM" id="SSF51215">
    <property type="entry name" value="Regulatory protein AraC"/>
    <property type="match status" value="1"/>
</dbReference>
<dbReference type="PANTHER" id="PTHR46796">
    <property type="entry name" value="HTH-TYPE TRANSCRIPTIONAL ACTIVATOR RHAS-RELATED"/>
    <property type="match status" value="1"/>
</dbReference>
<dbReference type="Gene3D" id="1.10.10.60">
    <property type="entry name" value="Homeodomain-like"/>
    <property type="match status" value="2"/>
</dbReference>
<dbReference type="Pfam" id="PF02311">
    <property type="entry name" value="AraC_binding"/>
    <property type="match status" value="1"/>
</dbReference>
<proteinExistence type="predicted"/>
<dbReference type="InterPro" id="IPR050204">
    <property type="entry name" value="AraC_XylS_family_regulators"/>
</dbReference>
<sequence>MPSPAPADNTRFQHLPDFGGLDLLHYRYDGATYSRHVHEGYAIHVIDSGAERFHCMGASRVAGPDDIVLVNPDTVHDGQEEADGCRYRGFYPSPELMTSLAEAFEGNGLPWFPDPVIQDPHMAQRLRGLIALLEHGDNRLASDSAWLNVMGDLSRRYGRQRLETRAGGADHGAVRCVREYLDAHSSENPSLADLSELCGLSPHYLNRLFQREVGLPPHAYLVQRRLIQARRLLLAGLSPTDAAVAAGFSDQSHLHRHFKRALGLTPGQYHRAIHRNSARSYKPPCRPAPYTAVPIYGNETP</sequence>
<comment type="caution">
    <text evidence="5">The sequence shown here is derived from an EMBL/GenBank/DDBJ whole genome shotgun (WGS) entry which is preliminary data.</text>
</comment>
<protein>
    <submittedName>
        <fullName evidence="5">AraC family transcriptional regulator</fullName>
    </submittedName>
</protein>
<evidence type="ECO:0000259" key="4">
    <source>
        <dbReference type="PROSITE" id="PS01124"/>
    </source>
</evidence>
<dbReference type="EMBL" id="JBHSWE010000001">
    <property type="protein sequence ID" value="MFC6668823.1"/>
    <property type="molecule type" value="Genomic_DNA"/>
</dbReference>
<accession>A0ABW1ZUB0</accession>
<organism evidence="5 6">
    <name type="scientific">Marinobacterium aestuariivivens</name>
    <dbReference type="NCBI Taxonomy" id="1698799"/>
    <lineage>
        <taxon>Bacteria</taxon>
        <taxon>Pseudomonadati</taxon>
        <taxon>Pseudomonadota</taxon>
        <taxon>Gammaproteobacteria</taxon>
        <taxon>Oceanospirillales</taxon>
        <taxon>Oceanospirillaceae</taxon>
        <taxon>Marinobacterium</taxon>
    </lineage>
</organism>
<keyword evidence="2" id="KW-0238">DNA-binding</keyword>
<dbReference type="SMART" id="SM00342">
    <property type="entry name" value="HTH_ARAC"/>
    <property type="match status" value="1"/>
</dbReference>
<dbReference type="InterPro" id="IPR018060">
    <property type="entry name" value="HTH_AraC"/>
</dbReference>
<dbReference type="RefSeq" id="WP_379907383.1">
    <property type="nucleotide sequence ID" value="NZ_JBHSWE010000001.1"/>
</dbReference>
<dbReference type="Pfam" id="PF12833">
    <property type="entry name" value="HTH_18"/>
    <property type="match status" value="1"/>
</dbReference>
<dbReference type="InterPro" id="IPR003313">
    <property type="entry name" value="AraC-bd"/>
</dbReference>
<evidence type="ECO:0000256" key="1">
    <source>
        <dbReference type="ARBA" id="ARBA00023015"/>
    </source>
</evidence>
<dbReference type="SUPFAM" id="SSF46689">
    <property type="entry name" value="Homeodomain-like"/>
    <property type="match status" value="2"/>
</dbReference>
<dbReference type="InterPro" id="IPR009057">
    <property type="entry name" value="Homeodomain-like_sf"/>
</dbReference>
<feature type="domain" description="HTH araC/xylS-type" evidence="4">
    <location>
        <begin position="175"/>
        <end position="272"/>
    </location>
</feature>
<reference evidence="6" key="1">
    <citation type="journal article" date="2019" name="Int. J. Syst. Evol. Microbiol.">
        <title>The Global Catalogue of Microorganisms (GCM) 10K type strain sequencing project: providing services to taxonomists for standard genome sequencing and annotation.</title>
        <authorList>
            <consortium name="The Broad Institute Genomics Platform"/>
            <consortium name="The Broad Institute Genome Sequencing Center for Infectious Disease"/>
            <person name="Wu L."/>
            <person name="Ma J."/>
        </authorList>
    </citation>
    <scope>NUCLEOTIDE SEQUENCE [LARGE SCALE GENOMIC DNA]</scope>
    <source>
        <strain evidence="6">NBRC 111756</strain>
    </source>
</reference>
<dbReference type="InterPro" id="IPR037923">
    <property type="entry name" value="HTH-like"/>
</dbReference>